<dbReference type="EMBL" id="JAKKFD010000022">
    <property type="protein sequence ID" value="MCG5444042.1"/>
    <property type="molecule type" value="Genomic_DNA"/>
</dbReference>
<dbReference type="RefSeq" id="WP_238679199.1">
    <property type="nucleotide sequence ID" value="NZ_JAKKFD010000022.1"/>
</dbReference>
<organism evidence="2 3">
    <name type="scientific">Micromonospora trifolii</name>
    <dbReference type="NCBI Taxonomy" id="2911208"/>
    <lineage>
        <taxon>Bacteria</taxon>
        <taxon>Bacillati</taxon>
        <taxon>Actinomycetota</taxon>
        <taxon>Actinomycetes</taxon>
        <taxon>Micromonosporales</taxon>
        <taxon>Micromonosporaceae</taxon>
        <taxon>Micromonospora</taxon>
    </lineage>
</organism>
<feature type="transmembrane region" description="Helical" evidence="1">
    <location>
        <begin position="41"/>
        <end position="64"/>
    </location>
</feature>
<keyword evidence="3" id="KW-1185">Reference proteome</keyword>
<keyword evidence="1" id="KW-0812">Transmembrane</keyword>
<name>A0ABS9N271_9ACTN</name>
<keyword evidence="1" id="KW-1133">Transmembrane helix</keyword>
<sequence>MNRVAVRAWTDPVYRSGLSDAERADLPDNPAGLIEPSDEDAFGAGAAATLGLFSFGCCMGWTLLPDWFCS</sequence>
<evidence type="ECO:0000313" key="2">
    <source>
        <dbReference type="EMBL" id="MCG5444042.1"/>
    </source>
</evidence>
<keyword evidence="1" id="KW-0472">Membrane</keyword>
<dbReference type="Proteomes" id="UP001201629">
    <property type="component" value="Unassembled WGS sequence"/>
</dbReference>
<comment type="caution">
    <text evidence="2">The sequence shown here is derived from an EMBL/GenBank/DDBJ whole genome shotgun (WGS) entry which is preliminary data.</text>
</comment>
<dbReference type="NCBIfam" id="TIGR03898">
    <property type="entry name" value="lanti_MRSA_kill"/>
    <property type="match status" value="1"/>
</dbReference>
<evidence type="ECO:0000256" key="1">
    <source>
        <dbReference type="SAM" id="Phobius"/>
    </source>
</evidence>
<evidence type="ECO:0000313" key="3">
    <source>
        <dbReference type="Proteomes" id="UP001201629"/>
    </source>
</evidence>
<gene>
    <name evidence="2" type="ORF">NIE79_002186</name>
</gene>
<protein>
    <submittedName>
        <fullName evidence="2">Mersacidin/lichenicidin family type 2 lantibiotic</fullName>
    </submittedName>
</protein>
<reference evidence="2 3" key="1">
    <citation type="submission" date="2022-01" db="EMBL/GenBank/DDBJ databases">
        <authorList>
            <person name="Riesco R."/>
            <person name="Trujillo M.E."/>
        </authorList>
    </citation>
    <scope>NUCLEOTIDE SEQUENCE [LARGE SCALE GENOMIC DNA]</scope>
    <source>
        <strain evidence="2 3">NIE79</strain>
    </source>
</reference>
<proteinExistence type="predicted"/>
<dbReference type="InterPro" id="IPR027635">
    <property type="entry name" value="Lantibiotic2_lead_pep_dom"/>
</dbReference>
<accession>A0ABS9N271</accession>